<comment type="subcellular location">
    <subcellularLocation>
        <location evidence="1">Membrane</location>
        <topology evidence="1">Multi-pass membrane protein</topology>
    </subcellularLocation>
</comment>
<gene>
    <name evidence="8" type="primary">MFSD6</name>
    <name evidence="8" type="ORF">BLAG_LOCUS22066</name>
</gene>
<proteinExistence type="inferred from homology"/>
<evidence type="ECO:0000256" key="1">
    <source>
        <dbReference type="ARBA" id="ARBA00004141"/>
    </source>
</evidence>
<reference evidence="8" key="1">
    <citation type="submission" date="2022-01" db="EMBL/GenBank/DDBJ databases">
        <authorList>
            <person name="Braso-Vives M."/>
        </authorList>
    </citation>
    <scope>NUCLEOTIDE SEQUENCE</scope>
</reference>
<accession>A0A8K0A5F4</accession>
<name>A0A8K0A5F4_BRALA</name>
<dbReference type="PANTHER" id="PTHR16172:SF42">
    <property type="entry name" value="MAJOR FACILITATOR SUPERFAMILY (MFS) PROFILE DOMAIN-CONTAINING PROTEIN"/>
    <property type="match status" value="1"/>
</dbReference>
<keyword evidence="5 6" id="KW-0472">Membrane</keyword>
<feature type="transmembrane region" description="Helical" evidence="6">
    <location>
        <begin position="144"/>
        <end position="163"/>
    </location>
</feature>
<dbReference type="AlphaFoldDB" id="A0A8K0A5F4"/>
<evidence type="ECO:0000313" key="9">
    <source>
        <dbReference type="Proteomes" id="UP000838412"/>
    </source>
</evidence>
<comment type="similarity">
    <text evidence="2">Belongs to the major facilitator superfamily. MFSD6 family.</text>
</comment>
<feature type="transmembrane region" description="Helical" evidence="6">
    <location>
        <begin position="252"/>
        <end position="271"/>
    </location>
</feature>
<keyword evidence="4 6" id="KW-1133">Transmembrane helix</keyword>
<dbReference type="InterPro" id="IPR024989">
    <property type="entry name" value="MFS_assoc_dom"/>
</dbReference>
<evidence type="ECO:0000259" key="7">
    <source>
        <dbReference type="Pfam" id="PF12832"/>
    </source>
</evidence>
<dbReference type="PANTHER" id="PTHR16172">
    <property type="entry name" value="MAJOR FACILITATOR SUPERFAMILY DOMAIN-CONTAINING PROTEIN 6-LIKE"/>
    <property type="match status" value="1"/>
</dbReference>
<dbReference type="InterPro" id="IPR036259">
    <property type="entry name" value="MFS_trans_sf"/>
</dbReference>
<organism evidence="8 9">
    <name type="scientific">Branchiostoma lanceolatum</name>
    <name type="common">Common lancelet</name>
    <name type="synonym">Amphioxus lanceolatum</name>
    <dbReference type="NCBI Taxonomy" id="7740"/>
    <lineage>
        <taxon>Eukaryota</taxon>
        <taxon>Metazoa</taxon>
        <taxon>Chordata</taxon>
        <taxon>Cephalochordata</taxon>
        <taxon>Leptocardii</taxon>
        <taxon>Amphioxiformes</taxon>
        <taxon>Branchiostomatidae</taxon>
        <taxon>Branchiostoma</taxon>
    </lineage>
</organism>
<evidence type="ECO:0000256" key="4">
    <source>
        <dbReference type="ARBA" id="ARBA00022989"/>
    </source>
</evidence>
<keyword evidence="9" id="KW-1185">Reference proteome</keyword>
<dbReference type="Gene3D" id="1.20.1250.20">
    <property type="entry name" value="MFS general substrate transporter like domains"/>
    <property type="match status" value="2"/>
</dbReference>
<sequence length="429" mass="46996">MVAVLTVTLASALHFSMLFFPAVPVSTAASQATVQQRHLAEPVKSDTQSWFSLTFWLFFWIIFISHGAQWSSVSQVEAATYQIIKKNQRGEFGRQRVFGSVGYAIFALLSGVAMDTFTEQTSPAESPGNKTSPDIPGNKSDYSVAFYMFLSFMVLSVTCLLFLKDWSTTRPATGYMKAMGKLLSQLHLIIVLFVVLLVGACDGAGETYLFLHLKNLGASQTVLGSYLFVKNVSEVPFYVISGWIIRKLGHATAIGFSFIPLGVRFLLYSFVSDPWWIVGVDTINGYHAVTWAAATSYASISAGDDLQAFAQGLVATTFYGLGHSLGNLVGGPVFQRYGAVVFFRSFTVSCLVGFLLYFLLYRCFAKKDDPTVRHPDIGEDNETKSPLVPAVDVAESESLRPGAFLRGGSVTNRAGEDIGFLRLIKPQQD</sequence>
<feature type="transmembrane region" description="Helical" evidence="6">
    <location>
        <begin position="337"/>
        <end position="360"/>
    </location>
</feature>
<feature type="domain" description="Major facilitator superfamily associated" evidence="7">
    <location>
        <begin position="8"/>
        <end position="344"/>
    </location>
</feature>
<keyword evidence="3 6" id="KW-0812">Transmembrane</keyword>
<dbReference type="GO" id="GO:0016020">
    <property type="term" value="C:membrane"/>
    <property type="evidence" value="ECO:0007669"/>
    <property type="project" value="UniProtKB-SubCell"/>
</dbReference>
<feature type="transmembrane region" description="Helical" evidence="6">
    <location>
        <begin position="225"/>
        <end position="245"/>
    </location>
</feature>
<evidence type="ECO:0000256" key="2">
    <source>
        <dbReference type="ARBA" id="ARBA00005241"/>
    </source>
</evidence>
<protein>
    <submittedName>
        <fullName evidence="8">MFSD6 protein</fullName>
    </submittedName>
</protein>
<dbReference type="SUPFAM" id="SSF103473">
    <property type="entry name" value="MFS general substrate transporter"/>
    <property type="match status" value="1"/>
</dbReference>
<dbReference type="Proteomes" id="UP000838412">
    <property type="component" value="Chromosome 7"/>
</dbReference>
<feature type="transmembrane region" description="Helical" evidence="6">
    <location>
        <begin position="97"/>
        <end position="114"/>
    </location>
</feature>
<feature type="transmembrane region" description="Helical" evidence="6">
    <location>
        <begin position="55"/>
        <end position="76"/>
    </location>
</feature>
<dbReference type="EMBL" id="OV696692">
    <property type="protein sequence ID" value="CAH1269413.1"/>
    <property type="molecule type" value="Genomic_DNA"/>
</dbReference>
<dbReference type="OrthoDB" id="10029266at2759"/>
<evidence type="ECO:0000256" key="3">
    <source>
        <dbReference type="ARBA" id="ARBA00022692"/>
    </source>
</evidence>
<evidence type="ECO:0000313" key="8">
    <source>
        <dbReference type="EMBL" id="CAH1269413.1"/>
    </source>
</evidence>
<evidence type="ECO:0000256" key="5">
    <source>
        <dbReference type="ARBA" id="ARBA00023136"/>
    </source>
</evidence>
<evidence type="ECO:0000256" key="6">
    <source>
        <dbReference type="SAM" id="Phobius"/>
    </source>
</evidence>
<dbReference type="Pfam" id="PF12832">
    <property type="entry name" value="MFS_1_like"/>
    <property type="match status" value="1"/>
</dbReference>
<feature type="transmembrane region" description="Helical" evidence="6">
    <location>
        <begin position="184"/>
        <end position="205"/>
    </location>
</feature>
<dbReference type="InterPro" id="IPR051717">
    <property type="entry name" value="MFS_MFSD6"/>
</dbReference>